<dbReference type="InterPro" id="IPR016123">
    <property type="entry name" value="Mog1/PsbP_a/b/a-sand"/>
</dbReference>
<sequence length="183" mass="19983">MVRRIRQGARSKARSAHLPAAASSLLQPYRDPEGRFSLSRPCGWQQVGSLLPGSSVIFSSYNPEEPGAETLAVYQRAAAEGVRQTSDLGSPQDVALGLAQIAPNGRVMEAYELARGGRKYMVVHVEFGGNTAGKFGATREMRAVTVAKGIMYTLRVTTTRYRYLAFKPVQQWMKGAADSFILL</sequence>
<protein>
    <recommendedName>
        <fullName evidence="1">PsbP C-terminal domain-containing protein</fullName>
    </recommendedName>
</protein>
<keyword evidence="3" id="KW-1185">Reference proteome</keyword>
<comment type="caution">
    <text evidence="2">The sequence shown here is derived from an EMBL/GenBank/DDBJ whole genome shotgun (WGS) entry which is preliminary data.</text>
</comment>
<evidence type="ECO:0000259" key="1">
    <source>
        <dbReference type="Pfam" id="PF01789"/>
    </source>
</evidence>
<proteinExistence type="predicted"/>
<feature type="domain" description="PsbP C-terminal" evidence="1">
    <location>
        <begin position="26"/>
        <end position="180"/>
    </location>
</feature>
<dbReference type="EMBL" id="PGGS01000201">
    <property type="protein sequence ID" value="PNH07050.1"/>
    <property type="molecule type" value="Genomic_DNA"/>
</dbReference>
<dbReference type="InterPro" id="IPR002683">
    <property type="entry name" value="PsbP_C"/>
</dbReference>
<dbReference type="GO" id="GO:0005509">
    <property type="term" value="F:calcium ion binding"/>
    <property type="evidence" value="ECO:0007669"/>
    <property type="project" value="InterPro"/>
</dbReference>
<dbReference type="Proteomes" id="UP000236333">
    <property type="component" value="Unassembled WGS sequence"/>
</dbReference>
<dbReference type="OrthoDB" id="537296at2759"/>
<evidence type="ECO:0000313" key="2">
    <source>
        <dbReference type="EMBL" id="PNH07050.1"/>
    </source>
</evidence>
<dbReference type="GO" id="GO:0009654">
    <property type="term" value="C:photosystem II oxygen evolving complex"/>
    <property type="evidence" value="ECO:0007669"/>
    <property type="project" value="InterPro"/>
</dbReference>
<dbReference type="Pfam" id="PF01789">
    <property type="entry name" value="PsbP"/>
    <property type="match status" value="1"/>
</dbReference>
<accession>A0A2J8A3F7</accession>
<evidence type="ECO:0000313" key="3">
    <source>
        <dbReference type="Proteomes" id="UP000236333"/>
    </source>
</evidence>
<dbReference type="GO" id="GO:0019898">
    <property type="term" value="C:extrinsic component of membrane"/>
    <property type="evidence" value="ECO:0007669"/>
    <property type="project" value="InterPro"/>
</dbReference>
<dbReference type="SUPFAM" id="SSF55724">
    <property type="entry name" value="Mog1p/PsbP-like"/>
    <property type="match status" value="1"/>
</dbReference>
<dbReference type="Gene3D" id="3.40.1000.10">
    <property type="entry name" value="Mog1/PsbP, alpha/beta/alpha sandwich"/>
    <property type="match status" value="1"/>
</dbReference>
<name>A0A2J8A3F7_9CHLO</name>
<reference evidence="2 3" key="1">
    <citation type="journal article" date="2017" name="Mol. Biol. Evol.">
        <title>The 4-celled Tetrabaena socialis nuclear genome reveals the essential components for genetic control of cell number at the origin of multicellularity in the volvocine lineage.</title>
        <authorList>
            <person name="Featherston J."/>
            <person name="Arakaki Y."/>
            <person name="Hanschen E.R."/>
            <person name="Ferris P.J."/>
            <person name="Michod R.E."/>
            <person name="Olson B.J.S.C."/>
            <person name="Nozaki H."/>
            <person name="Durand P.M."/>
        </authorList>
    </citation>
    <scope>NUCLEOTIDE SEQUENCE [LARGE SCALE GENOMIC DNA]</scope>
    <source>
        <strain evidence="2 3">NIES-571</strain>
    </source>
</reference>
<gene>
    <name evidence="2" type="ORF">TSOC_006559</name>
</gene>
<dbReference type="AlphaFoldDB" id="A0A2J8A3F7"/>
<organism evidence="2 3">
    <name type="scientific">Tetrabaena socialis</name>
    <dbReference type="NCBI Taxonomy" id="47790"/>
    <lineage>
        <taxon>Eukaryota</taxon>
        <taxon>Viridiplantae</taxon>
        <taxon>Chlorophyta</taxon>
        <taxon>core chlorophytes</taxon>
        <taxon>Chlorophyceae</taxon>
        <taxon>CS clade</taxon>
        <taxon>Chlamydomonadales</taxon>
        <taxon>Tetrabaenaceae</taxon>
        <taxon>Tetrabaena</taxon>
    </lineage>
</organism>
<dbReference type="GO" id="GO:0015979">
    <property type="term" value="P:photosynthesis"/>
    <property type="evidence" value="ECO:0007669"/>
    <property type="project" value="InterPro"/>
</dbReference>